<dbReference type="PANTHER" id="PTHR30404:SF0">
    <property type="entry name" value="N-ACETYLMURAMOYL-L-ALANINE AMIDASE AMIC"/>
    <property type="match status" value="1"/>
</dbReference>
<dbReference type="EMBL" id="RBZO01000011">
    <property type="protein sequence ID" value="RKQ15834.1"/>
    <property type="molecule type" value="Genomic_DNA"/>
</dbReference>
<dbReference type="Pfam" id="PF08239">
    <property type="entry name" value="SH3_3"/>
    <property type="match status" value="2"/>
</dbReference>
<dbReference type="GO" id="GO:0071555">
    <property type="term" value="P:cell wall organization"/>
    <property type="evidence" value="ECO:0007669"/>
    <property type="project" value="UniProtKB-KW"/>
</dbReference>
<evidence type="ECO:0000256" key="2">
    <source>
        <dbReference type="ARBA" id="ARBA00023316"/>
    </source>
</evidence>
<dbReference type="InterPro" id="IPR050695">
    <property type="entry name" value="N-acetylmuramoyl_amidase_3"/>
</dbReference>
<keyword evidence="2" id="KW-0961">Cell wall biogenesis/degradation</keyword>
<feature type="domain" description="SH3b" evidence="3">
    <location>
        <begin position="28"/>
        <end position="90"/>
    </location>
</feature>
<dbReference type="Gene3D" id="3.40.630.40">
    <property type="entry name" value="Zn-dependent exopeptidases"/>
    <property type="match status" value="1"/>
</dbReference>
<dbReference type="PANTHER" id="PTHR30404">
    <property type="entry name" value="N-ACETYLMURAMOYL-L-ALANINE AMIDASE"/>
    <property type="match status" value="1"/>
</dbReference>
<evidence type="ECO:0000259" key="3">
    <source>
        <dbReference type="PROSITE" id="PS51781"/>
    </source>
</evidence>
<dbReference type="Pfam" id="PF01520">
    <property type="entry name" value="Amidase_3"/>
    <property type="match status" value="1"/>
</dbReference>
<dbReference type="GO" id="GO:0030288">
    <property type="term" value="C:outer membrane-bounded periplasmic space"/>
    <property type="evidence" value="ECO:0007669"/>
    <property type="project" value="TreeGrafter"/>
</dbReference>
<accession>A0A494YZZ7</accession>
<dbReference type="CDD" id="cd02696">
    <property type="entry name" value="MurNAc-LAA"/>
    <property type="match status" value="1"/>
</dbReference>
<keyword evidence="1" id="KW-0378">Hydrolase</keyword>
<proteinExistence type="predicted"/>
<keyword evidence="5" id="KW-1185">Reference proteome</keyword>
<organism evidence="4 5">
    <name type="scientific">Oceanobacillus bengalensis</name>
    <dbReference type="NCBI Taxonomy" id="1435466"/>
    <lineage>
        <taxon>Bacteria</taxon>
        <taxon>Bacillati</taxon>
        <taxon>Bacillota</taxon>
        <taxon>Bacilli</taxon>
        <taxon>Bacillales</taxon>
        <taxon>Bacillaceae</taxon>
        <taxon>Oceanobacillus</taxon>
    </lineage>
</organism>
<dbReference type="AlphaFoldDB" id="A0A494YZZ7"/>
<comment type="caution">
    <text evidence="4">The sequence shown here is derived from an EMBL/GenBank/DDBJ whole genome shotgun (WGS) entry which is preliminary data.</text>
</comment>
<dbReference type="PROSITE" id="PS51781">
    <property type="entry name" value="SH3B"/>
    <property type="match status" value="2"/>
</dbReference>
<dbReference type="Gene3D" id="2.30.30.40">
    <property type="entry name" value="SH3 Domains"/>
    <property type="match status" value="2"/>
</dbReference>
<dbReference type="OrthoDB" id="9806267at2"/>
<evidence type="ECO:0000313" key="5">
    <source>
        <dbReference type="Proteomes" id="UP000281813"/>
    </source>
</evidence>
<evidence type="ECO:0000256" key="1">
    <source>
        <dbReference type="ARBA" id="ARBA00022801"/>
    </source>
</evidence>
<dbReference type="Proteomes" id="UP000281813">
    <property type="component" value="Unassembled WGS sequence"/>
</dbReference>
<gene>
    <name evidence="4" type="ORF">D8M05_08725</name>
</gene>
<dbReference type="InterPro" id="IPR002508">
    <property type="entry name" value="MurNAc-LAA_cat"/>
</dbReference>
<dbReference type="InterPro" id="IPR003646">
    <property type="entry name" value="SH3-like_bac-type"/>
</dbReference>
<dbReference type="GO" id="GO:0009253">
    <property type="term" value="P:peptidoglycan catabolic process"/>
    <property type="evidence" value="ECO:0007669"/>
    <property type="project" value="InterPro"/>
</dbReference>
<name>A0A494YZZ7_9BACI</name>
<feature type="domain" description="SH3b" evidence="3">
    <location>
        <begin position="103"/>
        <end position="166"/>
    </location>
</feature>
<dbReference type="RefSeq" id="WP_121130735.1">
    <property type="nucleotide sequence ID" value="NZ_JBHUFK010000062.1"/>
</dbReference>
<dbReference type="SMART" id="SM00646">
    <property type="entry name" value="Ami_3"/>
    <property type="match status" value="1"/>
</dbReference>
<protein>
    <submittedName>
        <fullName evidence="4">N-acetylmuramoyl-L-alanine amidase</fullName>
    </submittedName>
</protein>
<evidence type="ECO:0000313" key="4">
    <source>
        <dbReference type="EMBL" id="RKQ15834.1"/>
    </source>
</evidence>
<dbReference type="SMART" id="SM00287">
    <property type="entry name" value="SH3b"/>
    <property type="match status" value="2"/>
</dbReference>
<dbReference type="GO" id="GO:0008745">
    <property type="term" value="F:N-acetylmuramoyl-L-alanine amidase activity"/>
    <property type="evidence" value="ECO:0007669"/>
    <property type="project" value="InterPro"/>
</dbReference>
<dbReference type="SUPFAM" id="SSF53187">
    <property type="entry name" value="Zn-dependent exopeptidases"/>
    <property type="match status" value="1"/>
</dbReference>
<reference evidence="4 5" key="1">
    <citation type="journal article" date="2015" name="Antonie Van Leeuwenhoek">
        <title>Oceanobacillus bengalensis sp. nov., a bacterium isolated from seawater of the Bay of Bengal.</title>
        <authorList>
            <person name="Yongchang O."/>
            <person name="Xiang W."/>
            <person name="Wang G."/>
        </authorList>
    </citation>
    <scope>NUCLEOTIDE SEQUENCE [LARGE SCALE GENOMIC DNA]</scope>
    <source>
        <strain evidence="4 5">MCCC 1K00260</strain>
    </source>
</reference>
<sequence length="369" mass="40348">MKLLKSSIYFVLLLLILFNPDSIHAERAQTYEVNSPVLNVRSEAALNAEVIGFLTKGNKLEGFQEKYGWVQTYYKGKEAWVAEHHLIPLTNHSQKESNPVETSSSDTVTITESINVRSGPGTNYSIIGSAYPGESYEVMNADKDWYQISYNNGSSGWIASWLTSESLHSENSTADRQKGSEEGQQTIAHGSLSGATIVLDPGHGGYDSGAIGLNGTYEKSMTSITADYLADELHNAGANVIVTRSGDYFVSLEERARISNSYPTDAFISLHYNAFPIISAQGISTYYISQTGKALAKPVQTALTSSTNLYNRGIVQENFHVLRNTTAPAILIELGFITNPYDLSVVQNSSHQNTVAKAITNGLIQYFSN</sequence>